<dbReference type="Proteomes" id="UP000765509">
    <property type="component" value="Unassembled WGS sequence"/>
</dbReference>
<evidence type="ECO:0000313" key="2">
    <source>
        <dbReference type="EMBL" id="MBW0541428.1"/>
    </source>
</evidence>
<name>A0A9Q3FK10_9BASI</name>
<dbReference type="EMBL" id="AVOT02046083">
    <property type="protein sequence ID" value="MBW0541428.1"/>
    <property type="molecule type" value="Genomic_DNA"/>
</dbReference>
<accession>A0A9Q3FK10</accession>
<sequence length="171" mass="19347">MRNISSNSELGLDSEFKIPTCPASHYLTPWQTSNDTPSHAPGLYLVAQAKLDQHRKRRAAQLSQEKFDSRNLKSETGDALDEFRELANRSHPDAPKSHHSNDTQTLKKSCDQATRPISYSPSTHQSSSCIISCRSWDFGCHECLLKQICENQLTLLMVSFSTSVEPFFFRL</sequence>
<organism evidence="2 3">
    <name type="scientific">Austropuccinia psidii MF-1</name>
    <dbReference type="NCBI Taxonomy" id="1389203"/>
    <lineage>
        <taxon>Eukaryota</taxon>
        <taxon>Fungi</taxon>
        <taxon>Dikarya</taxon>
        <taxon>Basidiomycota</taxon>
        <taxon>Pucciniomycotina</taxon>
        <taxon>Pucciniomycetes</taxon>
        <taxon>Pucciniales</taxon>
        <taxon>Sphaerophragmiaceae</taxon>
        <taxon>Austropuccinia</taxon>
    </lineage>
</organism>
<keyword evidence="3" id="KW-1185">Reference proteome</keyword>
<dbReference type="AlphaFoldDB" id="A0A9Q3FK10"/>
<feature type="region of interest" description="Disordered" evidence="1">
    <location>
        <begin position="55"/>
        <end position="106"/>
    </location>
</feature>
<feature type="compositionally biased region" description="Basic and acidic residues" evidence="1">
    <location>
        <begin position="65"/>
        <end position="101"/>
    </location>
</feature>
<reference evidence="2" key="1">
    <citation type="submission" date="2021-03" db="EMBL/GenBank/DDBJ databases">
        <title>Draft genome sequence of rust myrtle Austropuccinia psidii MF-1, a brazilian biotype.</title>
        <authorList>
            <person name="Quecine M.C."/>
            <person name="Pachon D.M.R."/>
            <person name="Bonatelli M.L."/>
            <person name="Correr F.H."/>
            <person name="Franceschini L.M."/>
            <person name="Leite T.F."/>
            <person name="Margarido G.R.A."/>
            <person name="Almeida C.A."/>
            <person name="Ferrarezi J.A."/>
            <person name="Labate C.A."/>
        </authorList>
    </citation>
    <scope>NUCLEOTIDE SEQUENCE</scope>
    <source>
        <strain evidence="2">MF-1</strain>
    </source>
</reference>
<evidence type="ECO:0000313" key="3">
    <source>
        <dbReference type="Proteomes" id="UP000765509"/>
    </source>
</evidence>
<evidence type="ECO:0000256" key="1">
    <source>
        <dbReference type="SAM" id="MobiDB-lite"/>
    </source>
</evidence>
<gene>
    <name evidence="2" type="ORF">O181_081143</name>
</gene>
<comment type="caution">
    <text evidence="2">The sequence shown here is derived from an EMBL/GenBank/DDBJ whole genome shotgun (WGS) entry which is preliminary data.</text>
</comment>
<proteinExistence type="predicted"/>
<protein>
    <submittedName>
        <fullName evidence="2">Uncharacterized protein</fullName>
    </submittedName>
</protein>